<feature type="transmembrane region" description="Helical" evidence="9">
    <location>
        <begin position="12"/>
        <end position="30"/>
    </location>
</feature>
<evidence type="ECO:0000256" key="5">
    <source>
        <dbReference type="ARBA" id="ARBA00022824"/>
    </source>
</evidence>
<dbReference type="GO" id="GO:0045047">
    <property type="term" value="P:protein targeting to ER"/>
    <property type="evidence" value="ECO:0007669"/>
    <property type="project" value="TreeGrafter"/>
</dbReference>
<keyword evidence="5" id="KW-0256">Endoplasmic reticulum</keyword>
<reference evidence="10" key="1">
    <citation type="submission" date="2021-01" db="EMBL/GenBank/DDBJ databases">
        <authorList>
            <person name="Corre E."/>
            <person name="Pelletier E."/>
            <person name="Niang G."/>
            <person name="Scheremetjew M."/>
            <person name="Finn R."/>
            <person name="Kale V."/>
            <person name="Holt S."/>
            <person name="Cochrane G."/>
            <person name="Meng A."/>
            <person name="Brown T."/>
            <person name="Cohen L."/>
        </authorList>
    </citation>
    <scope>NUCLEOTIDE SEQUENCE</scope>
    <source>
        <strain evidence="10">CCMP281</strain>
    </source>
</reference>
<sequence>MDFKGQLHCERTFQILVVLFGIIGFIAGYIQQEFRITFLFLSTGGGISAVICLPDWPWWNRHPLDWVPAPEEEEVEVKKKKKKKDEWQMEYFILLQTKHIVHFQPNTGFVDPFKKTISGKSIDLMSAEVGMPEDPSAVSKIPPDLAPGVDTSEDNIFEIRTARQVIQLCPKETTAEAWLEKITEVMLALDEGEEDVMDAAESRDYGAAMAGYYDVKPDEAPGGDDAVTA</sequence>
<evidence type="ECO:0000256" key="7">
    <source>
        <dbReference type="ARBA" id="ARBA00023136"/>
    </source>
</evidence>
<comment type="similarity">
    <text evidence="2">Belongs to the SPCS1 family.</text>
</comment>
<organism evidence="10">
    <name type="scientific">Haptolina ericina</name>
    <dbReference type="NCBI Taxonomy" id="156174"/>
    <lineage>
        <taxon>Eukaryota</taxon>
        <taxon>Haptista</taxon>
        <taxon>Haptophyta</taxon>
        <taxon>Prymnesiophyceae</taxon>
        <taxon>Prymnesiales</taxon>
        <taxon>Prymnesiaceae</taxon>
        <taxon>Haptolina</taxon>
    </lineage>
</organism>
<evidence type="ECO:0000313" key="10">
    <source>
        <dbReference type="EMBL" id="CAE0139856.1"/>
    </source>
</evidence>
<keyword evidence="7 9" id="KW-0472">Membrane</keyword>
<dbReference type="InterPro" id="IPR011993">
    <property type="entry name" value="PH-like_dom_sf"/>
</dbReference>
<evidence type="ECO:0000256" key="1">
    <source>
        <dbReference type="ARBA" id="ARBA00004477"/>
    </source>
</evidence>
<evidence type="ECO:0000256" key="4">
    <source>
        <dbReference type="ARBA" id="ARBA00022692"/>
    </source>
</evidence>
<evidence type="ECO:0000256" key="6">
    <source>
        <dbReference type="ARBA" id="ARBA00022989"/>
    </source>
</evidence>
<dbReference type="EMBL" id="HBHX01059658">
    <property type="protein sequence ID" value="CAE0139856.1"/>
    <property type="molecule type" value="Transcribed_RNA"/>
</dbReference>
<dbReference type="PANTHER" id="PTHR13202">
    <property type="entry name" value="MICROSOMAL SIGNAL PEPTIDASE 12 KDA SUBUNIT"/>
    <property type="match status" value="1"/>
</dbReference>
<accession>A0A7S3BMF8</accession>
<evidence type="ECO:0000256" key="9">
    <source>
        <dbReference type="SAM" id="Phobius"/>
    </source>
</evidence>
<dbReference type="GO" id="GO:0006465">
    <property type="term" value="P:signal peptide processing"/>
    <property type="evidence" value="ECO:0007669"/>
    <property type="project" value="InterPro"/>
</dbReference>
<dbReference type="Pfam" id="PF06645">
    <property type="entry name" value="SPC12"/>
    <property type="match status" value="1"/>
</dbReference>
<dbReference type="AlphaFoldDB" id="A0A7S3BMF8"/>
<keyword evidence="4 9" id="KW-0812">Transmembrane</keyword>
<gene>
    <name evidence="10" type="ORF">HERI1096_LOCUS32980</name>
</gene>
<dbReference type="PANTHER" id="PTHR13202:SF0">
    <property type="entry name" value="SIGNAL PEPTIDASE COMPLEX SUBUNIT 1"/>
    <property type="match status" value="1"/>
</dbReference>
<keyword evidence="6 9" id="KW-1133">Transmembrane helix</keyword>
<comment type="function">
    <text evidence="8">Component of the signal peptidase complex (SPC) which catalyzes the cleavage of N-terminal signal sequences from nascent proteins as they are translocated into the lumen of the endoplasmic reticulum. Dispensable for SPC enzymatic activity.</text>
</comment>
<protein>
    <recommendedName>
        <fullName evidence="3">Signal peptidase complex subunit 1</fullName>
    </recommendedName>
</protein>
<evidence type="ECO:0000256" key="8">
    <source>
        <dbReference type="ARBA" id="ARBA00045204"/>
    </source>
</evidence>
<proteinExistence type="inferred from homology"/>
<name>A0A7S3BMF8_9EUKA</name>
<dbReference type="GO" id="GO:0005787">
    <property type="term" value="C:signal peptidase complex"/>
    <property type="evidence" value="ECO:0007669"/>
    <property type="project" value="InterPro"/>
</dbReference>
<dbReference type="InterPro" id="IPR009542">
    <property type="entry name" value="Spc1/SPCS1"/>
</dbReference>
<comment type="subcellular location">
    <subcellularLocation>
        <location evidence="1">Endoplasmic reticulum membrane</location>
        <topology evidence="1">Multi-pass membrane protein</topology>
    </subcellularLocation>
</comment>
<evidence type="ECO:0000256" key="2">
    <source>
        <dbReference type="ARBA" id="ARBA00005245"/>
    </source>
</evidence>
<evidence type="ECO:0000256" key="3">
    <source>
        <dbReference type="ARBA" id="ARBA00017059"/>
    </source>
</evidence>
<dbReference type="Gene3D" id="2.30.29.30">
    <property type="entry name" value="Pleckstrin-homology domain (PH domain)/Phosphotyrosine-binding domain (PTB)"/>
    <property type="match status" value="1"/>
</dbReference>